<organism evidence="4 5">
    <name type="scientific">Hypothenemus hampei</name>
    <name type="common">Coffee berry borer</name>
    <dbReference type="NCBI Taxonomy" id="57062"/>
    <lineage>
        <taxon>Eukaryota</taxon>
        <taxon>Metazoa</taxon>
        <taxon>Ecdysozoa</taxon>
        <taxon>Arthropoda</taxon>
        <taxon>Hexapoda</taxon>
        <taxon>Insecta</taxon>
        <taxon>Pterygota</taxon>
        <taxon>Neoptera</taxon>
        <taxon>Endopterygota</taxon>
        <taxon>Coleoptera</taxon>
        <taxon>Polyphaga</taxon>
        <taxon>Cucujiformia</taxon>
        <taxon>Curculionidae</taxon>
        <taxon>Scolytinae</taxon>
        <taxon>Hypothenemus</taxon>
    </lineage>
</organism>
<feature type="signal peptide" evidence="3">
    <location>
        <begin position="1"/>
        <end position="18"/>
    </location>
</feature>
<evidence type="ECO:0000256" key="3">
    <source>
        <dbReference type="SAM" id="SignalP"/>
    </source>
</evidence>
<evidence type="ECO:0000313" key="4">
    <source>
        <dbReference type="EMBL" id="KAL1509084.1"/>
    </source>
</evidence>
<dbReference type="AlphaFoldDB" id="A0ABD1F1F2"/>
<protein>
    <submittedName>
        <fullName evidence="4">Uncharacterized protein</fullName>
    </submittedName>
</protein>
<dbReference type="EMBL" id="JBDJPC010000003">
    <property type="protein sequence ID" value="KAL1509084.1"/>
    <property type="molecule type" value="Genomic_DNA"/>
</dbReference>
<sequence>MNHLLGLVVVFHFPWIGAEKSLDFSDIDVAKLATHTYGTELLLLEKSRYSDQETSYKFEDFFWTGSGDGEDSWTSEEPSVVYKTSTVISTIFIETPTTQPNIKNQTPTSPTTNNCGLSLNCTNILPTPTLPNGNHENNENNNFSNADQQFWLLTVLKGDGKDPAIIDLKNSLAKLYKTAFQRQQARHLGIVRQKRELTERPVSVYIHEINKQNDQIQVLYHVEMRGKPVDANTAADDMRLVSDEEVVQELGYPFVIKAEPYVKSMEPQGLSKAKSTWFVIGGTMIGLLVLLLIMAFLLLGFTKKKRTSQPLSVENKRHIFERGVGHENKGLVNEEDTTSENLHRDYSPTYIHYDEHHVNASVLKPQRSLSGTSSSSSSLDISPLMTLGKKRVKSPIKKHSRPRAALNKTAPINKFPAEVLDSDSNSSGKDDQFRDFEGNYDPDVMSPKSFLSMPSVKSFPRTNMPEPLNRVLEPVSITNLDMPDGSECIHTRYQFTRHGSVGTMEDPGVIGPVVWNIHSECLRRGLSVDQGINDIRVPKNISRMRKRFHDLLDDTFSLFGNSRKGSPVTETPLESSRPIEIEVKSHSANRLIDDKGITLLKPRPKTTGNKPSSKPSYAWSSATPVPFVRPLSAAPKIQSGTRAQTAPGDYSEVAKGILKPPRVNVEHVLAEGKFKPTDPAISVIDAIKTELEKVSLPGSSNK</sequence>
<evidence type="ECO:0000313" key="5">
    <source>
        <dbReference type="Proteomes" id="UP001566132"/>
    </source>
</evidence>
<dbReference type="Proteomes" id="UP001566132">
    <property type="component" value="Unassembled WGS sequence"/>
</dbReference>
<feature type="chain" id="PRO_5044833466" evidence="3">
    <location>
        <begin position="19"/>
        <end position="702"/>
    </location>
</feature>
<feature type="compositionally biased region" description="Polar residues" evidence="1">
    <location>
        <begin position="606"/>
        <end position="620"/>
    </location>
</feature>
<keyword evidence="3" id="KW-0732">Signal</keyword>
<feature type="region of interest" description="Disordered" evidence="1">
    <location>
        <begin position="599"/>
        <end position="620"/>
    </location>
</feature>
<comment type="caution">
    <text evidence="4">The sequence shown here is derived from an EMBL/GenBank/DDBJ whole genome shotgun (WGS) entry which is preliminary data.</text>
</comment>
<accession>A0ABD1F1F2</accession>
<gene>
    <name evidence="4" type="ORF">ABEB36_003880</name>
</gene>
<feature type="compositionally biased region" description="Basic and acidic residues" evidence="1">
    <location>
        <begin position="428"/>
        <end position="437"/>
    </location>
</feature>
<keyword evidence="2" id="KW-0472">Membrane</keyword>
<feature type="transmembrane region" description="Helical" evidence="2">
    <location>
        <begin position="277"/>
        <end position="301"/>
    </location>
</feature>
<keyword evidence="5" id="KW-1185">Reference proteome</keyword>
<feature type="region of interest" description="Disordered" evidence="1">
    <location>
        <begin position="415"/>
        <end position="437"/>
    </location>
</feature>
<name>A0ABD1F1F2_HYPHA</name>
<reference evidence="4 5" key="1">
    <citation type="submission" date="2024-05" db="EMBL/GenBank/DDBJ databases">
        <title>Genetic variation in Jamaican populations of the coffee berry borer (Hypothenemus hampei).</title>
        <authorList>
            <person name="Errbii M."/>
            <person name="Myrie A."/>
        </authorList>
    </citation>
    <scope>NUCLEOTIDE SEQUENCE [LARGE SCALE GENOMIC DNA]</scope>
    <source>
        <strain evidence="4">JA-Hopewell-2020-01-JO</strain>
        <tissue evidence="4">Whole body</tissue>
    </source>
</reference>
<evidence type="ECO:0000256" key="1">
    <source>
        <dbReference type="SAM" id="MobiDB-lite"/>
    </source>
</evidence>
<proteinExistence type="predicted"/>
<evidence type="ECO:0000256" key="2">
    <source>
        <dbReference type="SAM" id="Phobius"/>
    </source>
</evidence>
<keyword evidence="2" id="KW-1133">Transmembrane helix</keyword>
<keyword evidence="2" id="KW-0812">Transmembrane</keyword>